<comment type="catalytic activity">
    <reaction evidence="8">
        <text>adenosine(58) in tRNA + S-adenosyl-L-methionine = N(1)-methyladenosine(58) in tRNA + S-adenosyl-L-homocysteine + H(+)</text>
        <dbReference type="Rhea" id="RHEA:43152"/>
        <dbReference type="Rhea" id="RHEA-COMP:10365"/>
        <dbReference type="Rhea" id="RHEA-COMP:10366"/>
        <dbReference type="ChEBI" id="CHEBI:15378"/>
        <dbReference type="ChEBI" id="CHEBI:57856"/>
        <dbReference type="ChEBI" id="CHEBI:59789"/>
        <dbReference type="ChEBI" id="CHEBI:74411"/>
        <dbReference type="ChEBI" id="CHEBI:74491"/>
        <dbReference type="EC" id="2.1.1.220"/>
    </reaction>
</comment>
<dbReference type="PANTHER" id="PTHR12133:SF2">
    <property type="entry name" value="TRNA (ADENINE(58)-N(1))-METHYLTRANSFERASE CATALYTIC SUBUNIT TRMT61A"/>
    <property type="match status" value="1"/>
</dbReference>
<protein>
    <recommendedName>
        <fullName evidence="8">tRNA (adenine(58)-N(1))-methyltransferase catalytic subunit TRMT61A</fullName>
        <ecNumber evidence="8">2.1.1.220</ecNumber>
    </recommendedName>
</protein>
<keyword evidence="5 8" id="KW-0819">tRNA processing</keyword>
<feature type="binding site" evidence="9">
    <location>
        <position position="143"/>
    </location>
    <ligand>
        <name>S-adenosyl-L-methionine</name>
        <dbReference type="ChEBI" id="CHEBI:59789"/>
    </ligand>
</feature>
<dbReference type="Gene3D" id="3.40.50.150">
    <property type="entry name" value="Vaccinia Virus protein VP39"/>
    <property type="match status" value="1"/>
</dbReference>
<dbReference type="GO" id="GO:0160107">
    <property type="term" value="F:tRNA (adenine(58)-N1)-methyltransferase activity"/>
    <property type="evidence" value="ECO:0007669"/>
    <property type="project" value="UniProtKB-EC"/>
</dbReference>
<evidence type="ECO:0000256" key="1">
    <source>
        <dbReference type="ARBA" id="ARBA00004123"/>
    </source>
</evidence>
<dbReference type="FunFam" id="3.10.330.20:FF:000002">
    <property type="entry name" value="tRNA (adenine(58)-N(1))-methyltransferase catalytic subunit TRMT61A"/>
    <property type="match status" value="1"/>
</dbReference>
<comment type="catalytic activity">
    <reaction evidence="7">
        <text>an adenosine in mRNA + S-adenosyl-L-methionine = an N(1)-methyladenosine in mRNA + S-adenosyl-L-homocysteine + H(+)</text>
        <dbReference type="Rhea" id="RHEA:55392"/>
        <dbReference type="Rhea" id="RHEA-COMP:12414"/>
        <dbReference type="Rhea" id="RHEA-COMP:12415"/>
        <dbReference type="ChEBI" id="CHEBI:15378"/>
        <dbReference type="ChEBI" id="CHEBI:57856"/>
        <dbReference type="ChEBI" id="CHEBI:59789"/>
        <dbReference type="ChEBI" id="CHEBI:74411"/>
        <dbReference type="ChEBI" id="CHEBI:74491"/>
    </reaction>
</comment>
<feature type="binding site" evidence="9">
    <location>
        <position position="191"/>
    </location>
    <ligand>
        <name>S-adenosyl-L-methionine</name>
        <dbReference type="ChEBI" id="CHEBI:59789"/>
    </ligand>
</feature>
<keyword evidence="6 8" id="KW-0539">Nucleus</keyword>
<dbReference type="AlphaFoldDB" id="A0A834M043"/>
<dbReference type="PIRSF" id="PIRSF017269">
    <property type="entry name" value="GCD14"/>
    <property type="match status" value="1"/>
</dbReference>
<evidence type="ECO:0000256" key="9">
    <source>
        <dbReference type="PIRSR" id="PIRSR017269-1"/>
    </source>
</evidence>
<dbReference type="EC" id="2.1.1.220" evidence="8"/>
<comment type="subcellular location">
    <subcellularLocation>
        <location evidence="1 8">Nucleus</location>
    </subcellularLocation>
</comment>
<comment type="function">
    <text evidence="8">Catalytic subunit of tRNA (adenine-N(1)-)-methyltransferase, which catalyzes the formation of N(1)-methyladenine at position 58 (m1A58) in initiator methionyl-tRNA.</text>
</comment>
<dbReference type="Gene3D" id="3.10.330.20">
    <property type="match status" value="1"/>
</dbReference>
<dbReference type="InterPro" id="IPR049470">
    <property type="entry name" value="TRM61_C"/>
</dbReference>
<feature type="binding site" evidence="9">
    <location>
        <position position="171"/>
    </location>
    <ligand>
        <name>S-adenosyl-L-methionine</name>
        <dbReference type="ChEBI" id="CHEBI:59789"/>
    </ligand>
</feature>
<evidence type="ECO:0000256" key="2">
    <source>
        <dbReference type="ARBA" id="ARBA00022603"/>
    </source>
</evidence>
<keyword evidence="2 8" id="KW-0489">Methyltransferase</keyword>
<dbReference type="Proteomes" id="UP000625711">
    <property type="component" value="Unassembled WGS sequence"/>
</dbReference>
<proteinExistence type="inferred from homology"/>
<keyword evidence="12" id="KW-1185">Reference proteome</keyword>
<evidence type="ECO:0000256" key="8">
    <source>
        <dbReference type="PIRNR" id="PIRNR017269"/>
    </source>
</evidence>
<feature type="binding site" evidence="9">
    <location>
        <begin position="122"/>
        <end position="125"/>
    </location>
    <ligand>
        <name>S-adenosyl-L-methionine</name>
        <dbReference type="ChEBI" id="CHEBI:59789"/>
    </ligand>
</feature>
<dbReference type="PROSITE" id="PS51620">
    <property type="entry name" value="SAM_TRM61"/>
    <property type="match status" value="1"/>
</dbReference>
<dbReference type="GO" id="GO:0031515">
    <property type="term" value="C:tRNA (m1A) methyltransferase complex"/>
    <property type="evidence" value="ECO:0007669"/>
    <property type="project" value="UniProtKB-UniRule"/>
</dbReference>
<dbReference type="InterPro" id="IPR014816">
    <property type="entry name" value="tRNA_MeTrfase_Gcd14"/>
</dbReference>
<evidence type="ECO:0000313" key="12">
    <source>
        <dbReference type="Proteomes" id="UP000625711"/>
    </source>
</evidence>
<feature type="domain" description="tRNA (adenine(58)-N(1))-methyltransferase catalytic subunit TRM61 C-terminal" evidence="10">
    <location>
        <begin position="72"/>
        <end position="301"/>
    </location>
</feature>
<keyword evidence="4 8" id="KW-0949">S-adenosyl-L-methionine</keyword>
<keyword evidence="3 8" id="KW-0808">Transferase</keyword>
<evidence type="ECO:0000256" key="5">
    <source>
        <dbReference type="ARBA" id="ARBA00022694"/>
    </source>
</evidence>
<comment type="similarity">
    <text evidence="8">Belongs to the class I-like SAM-binding methyltransferase superfamily. TRM61 family.</text>
</comment>
<accession>A0A834M043</accession>
<evidence type="ECO:0000256" key="3">
    <source>
        <dbReference type="ARBA" id="ARBA00022679"/>
    </source>
</evidence>
<dbReference type="EMBL" id="JAACXV010014491">
    <property type="protein sequence ID" value="KAF7266906.1"/>
    <property type="molecule type" value="Genomic_DNA"/>
</dbReference>
<evidence type="ECO:0000256" key="4">
    <source>
        <dbReference type="ARBA" id="ARBA00022691"/>
    </source>
</evidence>
<gene>
    <name evidence="11" type="ORF">GWI33_019833</name>
</gene>
<dbReference type="PANTHER" id="PTHR12133">
    <property type="entry name" value="TRNA (ADENINE(58)-N(1))-METHYLTRANSFERASE"/>
    <property type="match status" value="1"/>
</dbReference>
<dbReference type="GO" id="GO:0005634">
    <property type="term" value="C:nucleus"/>
    <property type="evidence" value="ECO:0007669"/>
    <property type="project" value="UniProtKB-SubCell"/>
</dbReference>
<evidence type="ECO:0000259" key="10">
    <source>
        <dbReference type="Pfam" id="PF08704"/>
    </source>
</evidence>
<reference evidence="11" key="1">
    <citation type="submission" date="2020-08" db="EMBL/GenBank/DDBJ databases">
        <title>Genome sequencing and assembly of the red palm weevil Rhynchophorus ferrugineus.</title>
        <authorList>
            <person name="Dias G.B."/>
            <person name="Bergman C.M."/>
            <person name="Manee M."/>
        </authorList>
    </citation>
    <scope>NUCLEOTIDE SEQUENCE</scope>
    <source>
        <strain evidence="11">AA-2017</strain>
        <tissue evidence="11">Whole larva</tissue>
    </source>
</reference>
<name>A0A834M043_RHYFE</name>
<comment type="caution">
    <text evidence="11">The sequence shown here is derived from an EMBL/GenBank/DDBJ whole genome shotgun (WGS) entry which is preliminary data.</text>
</comment>
<dbReference type="OrthoDB" id="1925287at2759"/>
<dbReference type="GO" id="GO:0030488">
    <property type="term" value="P:tRNA methylation"/>
    <property type="evidence" value="ECO:0007669"/>
    <property type="project" value="InterPro"/>
</dbReference>
<evidence type="ECO:0000313" key="11">
    <source>
        <dbReference type="EMBL" id="KAF7266906.1"/>
    </source>
</evidence>
<organism evidence="11 12">
    <name type="scientific">Rhynchophorus ferrugineus</name>
    <name type="common">Red palm weevil</name>
    <name type="synonym">Curculio ferrugineus</name>
    <dbReference type="NCBI Taxonomy" id="354439"/>
    <lineage>
        <taxon>Eukaryota</taxon>
        <taxon>Metazoa</taxon>
        <taxon>Ecdysozoa</taxon>
        <taxon>Arthropoda</taxon>
        <taxon>Hexapoda</taxon>
        <taxon>Insecta</taxon>
        <taxon>Pterygota</taxon>
        <taxon>Neoptera</taxon>
        <taxon>Endopterygota</taxon>
        <taxon>Coleoptera</taxon>
        <taxon>Polyphaga</taxon>
        <taxon>Cucujiformia</taxon>
        <taxon>Curculionidae</taxon>
        <taxon>Dryophthorinae</taxon>
        <taxon>Rhynchophorus</taxon>
    </lineage>
</organism>
<evidence type="ECO:0000256" key="7">
    <source>
        <dbReference type="ARBA" id="ARBA00048481"/>
    </source>
</evidence>
<dbReference type="FunFam" id="3.40.50.150:FF:000247">
    <property type="entry name" value="tRNA (adenine(58)-N(1))-methyltransferase catalytic subunit TRM61"/>
    <property type="match status" value="1"/>
</dbReference>
<dbReference type="Pfam" id="PF08704">
    <property type="entry name" value="GCD14"/>
    <property type="match status" value="1"/>
</dbReference>
<dbReference type="SUPFAM" id="SSF53335">
    <property type="entry name" value="S-adenosyl-L-methionine-dependent methyltransferases"/>
    <property type="match status" value="1"/>
</dbReference>
<sequence length="323" mass="36240">MSFDGYKSTINEGDTVILYLTISQIYSVKAESKVINKKGNEVENVFQTPYGALKCSELIGKTYGSKISLSKGWGYILQPTPELWTITLPHRTQIIYTPDISMIILQLEISPGSIVIESGTGSGSLSHALIRAIKPHGHLYTFDFHEVRTKTALQEFKEHGLDNYVSVNHRDVCTNGFGDELNGKADAVFLDLPHPWLAIHHSIKSLKETGGRICSFSPCIEQVQKTCQELSNLGFQEIQTMEVLQTQYNVQTRSIPVLDMEFLKTPKLENVEKKERDTIKFNTAVQPAQQPGHTGYLTFGTLYPIWARKVRISLDGDCDEIDS</sequence>
<dbReference type="InterPro" id="IPR029063">
    <property type="entry name" value="SAM-dependent_MTases_sf"/>
</dbReference>
<evidence type="ECO:0000256" key="6">
    <source>
        <dbReference type="ARBA" id="ARBA00023242"/>
    </source>
</evidence>